<organism evidence="1 2">
    <name type="scientific">Sphingobacterium mizutaii</name>
    <dbReference type="NCBI Taxonomy" id="1010"/>
    <lineage>
        <taxon>Bacteria</taxon>
        <taxon>Pseudomonadati</taxon>
        <taxon>Bacteroidota</taxon>
        <taxon>Sphingobacteriia</taxon>
        <taxon>Sphingobacteriales</taxon>
        <taxon>Sphingobacteriaceae</taxon>
        <taxon>Sphingobacterium</taxon>
    </lineage>
</organism>
<accession>A0AAJ4XB22</accession>
<dbReference type="AlphaFoldDB" id="A0AAJ4XB22"/>
<sequence>MFVNGTKKDKIEFLTEFYEKRYAERNFRFRSNEINSILDPNVLENMIIEISRHTEFRAMKFRDKEGVYFVICKL</sequence>
<dbReference type="EMBL" id="LT906468">
    <property type="protein sequence ID" value="SNV48985.1"/>
    <property type="molecule type" value="Genomic_DNA"/>
</dbReference>
<reference evidence="1 2" key="1">
    <citation type="submission" date="2017-06" db="EMBL/GenBank/DDBJ databases">
        <authorList>
            <consortium name="Pathogen Informatics"/>
        </authorList>
    </citation>
    <scope>NUCLEOTIDE SEQUENCE [LARGE SCALE GENOMIC DNA]</scope>
    <source>
        <strain evidence="1 2">NCTC12149</strain>
    </source>
</reference>
<dbReference type="Proteomes" id="UP000215355">
    <property type="component" value="Chromosome 1"/>
</dbReference>
<gene>
    <name evidence="1" type="ORF">SAMEA4412673_01659</name>
</gene>
<evidence type="ECO:0000313" key="2">
    <source>
        <dbReference type="Proteomes" id="UP000215355"/>
    </source>
</evidence>
<name>A0AAJ4XB22_9SPHI</name>
<evidence type="ECO:0000313" key="1">
    <source>
        <dbReference type="EMBL" id="SNV48985.1"/>
    </source>
</evidence>
<protein>
    <submittedName>
        <fullName evidence="1">Uncharacterized protein</fullName>
    </submittedName>
</protein>
<dbReference type="KEGG" id="smiz:4412673_01659"/>
<proteinExistence type="predicted"/>